<dbReference type="OrthoDB" id="20872at2759"/>
<feature type="domain" description="Heterokaryon incompatibility" evidence="1">
    <location>
        <begin position="22"/>
        <end position="156"/>
    </location>
</feature>
<dbReference type="AlphaFoldDB" id="W9HFA0"/>
<dbReference type="Proteomes" id="UP000030753">
    <property type="component" value="Unassembled WGS sequence"/>
</dbReference>
<organism evidence="2 3">
    <name type="scientific">Fusarium oxysporum NRRL 32931</name>
    <dbReference type="NCBI Taxonomy" id="660029"/>
    <lineage>
        <taxon>Eukaryota</taxon>
        <taxon>Fungi</taxon>
        <taxon>Dikarya</taxon>
        <taxon>Ascomycota</taxon>
        <taxon>Pezizomycotina</taxon>
        <taxon>Sordariomycetes</taxon>
        <taxon>Hypocreomycetidae</taxon>
        <taxon>Hypocreales</taxon>
        <taxon>Nectriaceae</taxon>
        <taxon>Fusarium</taxon>
        <taxon>Fusarium oxysporum species complex</taxon>
    </lineage>
</organism>
<name>W9HFA0_FUSOX</name>
<gene>
    <name evidence="2" type="ORF">FOYG_17170</name>
</gene>
<dbReference type="Pfam" id="PF06985">
    <property type="entry name" value="HET"/>
    <property type="match status" value="1"/>
</dbReference>
<dbReference type="InterPro" id="IPR010730">
    <property type="entry name" value="HET"/>
</dbReference>
<evidence type="ECO:0000313" key="2">
    <source>
        <dbReference type="EMBL" id="EWY79684.1"/>
    </source>
</evidence>
<proteinExistence type="predicted"/>
<dbReference type="PANTHER" id="PTHR10622">
    <property type="entry name" value="HET DOMAIN-CONTAINING PROTEIN"/>
    <property type="match status" value="1"/>
</dbReference>
<accession>W9HFA0</accession>
<dbReference type="EMBL" id="JH717857">
    <property type="protein sequence ID" value="EWY79684.1"/>
    <property type="molecule type" value="Genomic_DNA"/>
</dbReference>
<evidence type="ECO:0000313" key="3">
    <source>
        <dbReference type="Proteomes" id="UP000030753"/>
    </source>
</evidence>
<reference evidence="2 3" key="1">
    <citation type="submission" date="2011-06" db="EMBL/GenBank/DDBJ databases">
        <title>The Genome Sequence of Fusarium oxysporum FOSC 3-a.</title>
        <authorList>
            <consortium name="The Broad Institute Genome Sequencing Platform"/>
            <person name="Ma L.-J."/>
            <person name="Gale L.R."/>
            <person name="Schwartz D.C."/>
            <person name="Zhou S."/>
            <person name="Corby-Kistler H."/>
            <person name="Young S.K."/>
            <person name="Zeng Q."/>
            <person name="Gargeya S."/>
            <person name="Fitzgerald M."/>
            <person name="Haas B."/>
            <person name="Abouelleil A."/>
            <person name="Alvarado L."/>
            <person name="Arachchi H.M."/>
            <person name="Berlin A."/>
            <person name="Brown A."/>
            <person name="Chapman S.B."/>
            <person name="Chen Z."/>
            <person name="Dunbar C."/>
            <person name="Freedman E."/>
            <person name="Gearin G."/>
            <person name="Gellesch M."/>
            <person name="Goldberg J."/>
            <person name="Griggs A."/>
            <person name="Gujja S."/>
            <person name="Heiman D."/>
            <person name="Howarth C."/>
            <person name="Larson L."/>
            <person name="Lui A."/>
            <person name="MacDonald P.J.P."/>
            <person name="Mehta T."/>
            <person name="Montmayeur A."/>
            <person name="Murphy C."/>
            <person name="Neiman D."/>
            <person name="Pearson M."/>
            <person name="Priest M."/>
            <person name="Roberts A."/>
            <person name="Saif S."/>
            <person name="Shea T."/>
            <person name="Shenoy N."/>
            <person name="Sisk P."/>
            <person name="Stolte C."/>
            <person name="Sykes S."/>
            <person name="Wortman J."/>
            <person name="Nusbaum C."/>
            <person name="Birren B."/>
        </authorList>
    </citation>
    <scope>NUCLEOTIDE SEQUENCE [LARGE SCALE GENOMIC DNA]</scope>
    <source>
        <strain evidence="3">FOSC 3-a</strain>
    </source>
</reference>
<dbReference type="HOGENOM" id="CLU_472546_0_0_1"/>
<dbReference type="PANTHER" id="PTHR10622:SF10">
    <property type="entry name" value="HET DOMAIN-CONTAINING PROTEIN"/>
    <property type="match status" value="1"/>
</dbReference>
<evidence type="ECO:0000259" key="1">
    <source>
        <dbReference type="Pfam" id="PF06985"/>
    </source>
</evidence>
<protein>
    <recommendedName>
        <fullName evidence="1">Heterokaryon incompatibility domain-containing protein</fullName>
    </recommendedName>
</protein>
<sequence>MRLLLAKSLLFEEVPSDKVPKYAILSHRWEVEEPSYSDMKTRFAHRDTDLLGAGPLWTERNYRKIYEFGLMASQAGYKYIWVDTCCIDKSSSAELQESINSMYRWYMESDVCYAYLSDVSISTDSVTHKRGSAASKPWIESFQNSQWFTRGWTLQELLAPRELIFFDKNWHMCGNRVELQGAIQAATGIDGTSLIKASYKDGAYLKSIRLGRLFSWAASRQTTRCEDRAYSLLGIFEVNMPLLYGERDRAFYRLQEEVIKVNEDVSLLAWNCTEADDGFAPNGLAKSPSQFQNYQKLISQDSTRVPYVAFSPMMIARGLQATLNVRRDPYEKRLGYAVLVHEINRRSLILPLLFCSMTFVRTPIQNECVRFSDPIYVPSRFVNEAKPEPICFIRHIEAAHLYEPGDGLSLGSAVWNNYTTTFTYPVQTQAGRRHFPALLGRFPKIPEQNGNDYTFIVELAARTDQKRRYVIIVEYRASDTTITNNITTRVKKLRWPINLAYAMELVQRRQVGLNFKSHKLPDAYGNTIPTREIVCISHFTSLWVSEAENNLDRATVRTRQDHEVRVLGMVRIGSFTK</sequence>